<keyword evidence="2" id="KW-1185">Reference proteome</keyword>
<dbReference type="EMBL" id="JAYMYS010000040">
    <property type="protein sequence ID" value="KAK7375809.1"/>
    <property type="molecule type" value="Genomic_DNA"/>
</dbReference>
<name>A0AAN9NM34_PSOTE</name>
<protein>
    <submittedName>
        <fullName evidence="1">Uncharacterized protein</fullName>
    </submittedName>
</protein>
<reference evidence="1 2" key="1">
    <citation type="submission" date="2024-01" db="EMBL/GenBank/DDBJ databases">
        <title>The genomes of 5 underutilized Papilionoideae crops provide insights into root nodulation and disease resistanc.</title>
        <authorList>
            <person name="Jiang F."/>
        </authorList>
    </citation>
    <scope>NUCLEOTIDE SEQUENCE [LARGE SCALE GENOMIC DNA]</scope>
    <source>
        <strain evidence="1">DUOXIRENSHENG_FW03</strain>
        <tissue evidence="1">Leaves</tissue>
    </source>
</reference>
<gene>
    <name evidence="1" type="ORF">VNO78_35120</name>
</gene>
<comment type="caution">
    <text evidence="1">The sequence shown here is derived from an EMBL/GenBank/DDBJ whole genome shotgun (WGS) entry which is preliminary data.</text>
</comment>
<organism evidence="1 2">
    <name type="scientific">Psophocarpus tetragonolobus</name>
    <name type="common">Winged bean</name>
    <name type="synonym">Dolichos tetragonolobus</name>
    <dbReference type="NCBI Taxonomy" id="3891"/>
    <lineage>
        <taxon>Eukaryota</taxon>
        <taxon>Viridiplantae</taxon>
        <taxon>Streptophyta</taxon>
        <taxon>Embryophyta</taxon>
        <taxon>Tracheophyta</taxon>
        <taxon>Spermatophyta</taxon>
        <taxon>Magnoliopsida</taxon>
        <taxon>eudicotyledons</taxon>
        <taxon>Gunneridae</taxon>
        <taxon>Pentapetalae</taxon>
        <taxon>rosids</taxon>
        <taxon>fabids</taxon>
        <taxon>Fabales</taxon>
        <taxon>Fabaceae</taxon>
        <taxon>Papilionoideae</taxon>
        <taxon>50 kb inversion clade</taxon>
        <taxon>NPAAA clade</taxon>
        <taxon>indigoferoid/millettioid clade</taxon>
        <taxon>Phaseoleae</taxon>
        <taxon>Psophocarpus</taxon>
    </lineage>
</organism>
<dbReference type="Proteomes" id="UP001386955">
    <property type="component" value="Unassembled WGS sequence"/>
</dbReference>
<evidence type="ECO:0000313" key="1">
    <source>
        <dbReference type="EMBL" id="KAK7375809.1"/>
    </source>
</evidence>
<sequence length="148" mass="16425">MLLPADQAATLLVIGLALSRYRSVFGLNKKIGQGRVGTVGGCLVSSESLISLYCFFLFQIQTKEGGRFRLLPFHCIAALAGTMSPLSHASNQLAWFTGSTENSHLLKRSIVRFRRRARKVSFFFRFGLFTDLKLSTCFLIDSRGGVLE</sequence>
<dbReference type="AlphaFoldDB" id="A0AAN9NM34"/>
<evidence type="ECO:0000313" key="2">
    <source>
        <dbReference type="Proteomes" id="UP001386955"/>
    </source>
</evidence>
<accession>A0AAN9NM34</accession>
<proteinExistence type="predicted"/>